<keyword evidence="2" id="KW-1133">Transmembrane helix</keyword>
<evidence type="ECO:0000256" key="1">
    <source>
        <dbReference type="SAM" id="MobiDB-lite"/>
    </source>
</evidence>
<sequence>MSQMALLASPVVSLPTKAATAAPRVSSKPSLRLRCQDENLCALSWLVAISGTFLLIGIVGMLRFEIPLPFTLSGRAGLGAADNEFTDMSMADLLAEAEMDQVNPTTEMQQETVEIPDPIEVPIEQLDLPEVTEALVTEDLFTVPAAPKIEEALKPVDPAKPKPISKPKAVSKPTSSRAASTVAKPNGTSGNGGGGGGGGTVGSGLGKGIFPTPPFPSSAVSRGVTGVVRFNLRFNQLGKVEYAEVASSQCTNGGLTTAEQNVLSSYIRKTWSQRGRVGAITVALRFVIK</sequence>
<proteinExistence type="predicted"/>
<keyword evidence="2" id="KW-0472">Membrane</keyword>
<feature type="compositionally biased region" description="Gly residues" evidence="1">
    <location>
        <begin position="189"/>
        <end position="207"/>
    </location>
</feature>
<evidence type="ECO:0000313" key="5">
    <source>
        <dbReference type="Proteomes" id="UP000190774"/>
    </source>
</evidence>
<dbReference type="PROSITE" id="PS52015">
    <property type="entry name" value="TONB_CTD"/>
    <property type="match status" value="1"/>
</dbReference>
<protein>
    <recommendedName>
        <fullName evidence="3">TonB C-terminal domain-containing protein</fullName>
    </recommendedName>
</protein>
<evidence type="ECO:0000313" key="4">
    <source>
        <dbReference type="EMBL" id="SKA91885.1"/>
    </source>
</evidence>
<reference evidence="5" key="1">
    <citation type="submission" date="2017-02" db="EMBL/GenBank/DDBJ databases">
        <authorList>
            <person name="Varghese N."/>
            <person name="Submissions S."/>
        </authorList>
    </citation>
    <scope>NUCLEOTIDE SEQUENCE [LARGE SCALE GENOMIC DNA]</scope>
    <source>
        <strain evidence="5">ATCC 700200</strain>
    </source>
</reference>
<name>A0A1T4XS46_9BACT</name>
<dbReference type="AlphaFoldDB" id="A0A1T4XS46"/>
<dbReference type="RefSeq" id="WP_078812994.1">
    <property type="nucleotide sequence ID" value="NZ_FUYE01000005.1"/>
</dbReference>
<dbReference type="EMBL" id="FUYE01000005">
    <property type="protein sequence ID" value="SKA91885.1"/>
    <property type="molecule type" value="Genomic_DNA"/>
</dbReference>
<feature type="region of interest" description="Disordered" evidence="1">
    <location>
        <begin position="152"/>
        <end position="208"/>
    </location>
</feature>
<organism evidence="4 5">
    <name type="scientific">Prosthecobacter debontii</name>
    <dbReference type="NCBI Taxonomy" id="48467"/>
    <lineage>
        <taxon>Bacteria</taxon>
        <taxon>Pseudomonadati</taxon>
        <taxon>Verrucomicrobiota</taxon>
        <taxon>Verrucomicrobiia</taxon>
        <taxon>Verrucomicrobiales</taxon>
        <taxon>Verrucomicrobiaceae</taxon>
        <taxon>Prosthecobacter</taxon>
    </lineage>
</organism>
<keyword evidence="5" id="KW-1185">Reference proteome</keyword>
<dbReference type="Proteomes" id="UP000190774">
    <property type="component" value="Unassembled WGS sequence"/>
</dbReference>
<feature type="transmembrane region" description="Helical" evidence="2">
    <location>
        <begin position="42"/>
        <end position="62"/>
    </location>
</feature>
<evidence type="ECO:0000256" key="2">
    <source>
        <dbReference type="SAM" id="Phobius"/>
    </source>
</evidence>
<dbReference type="STRING" id="48467.SAMN02745166_01806"/>
<keyword evidence="2" id="KW-0812">Transmembrane</keyword>
<gene>
    <name evidence="4" type="ORF">SAMN02745166_01806</name>
</gene>
<evidence type="ECO:0000259" key="3">
    <source>
        <dbReference type="PROSITE" id="PS52015"/>
    </source>
</evidence>
<dbReference type="GO" id="GO:0055085">
    <property type="term" value="P:transmembrane transport"/>
    <property type="evidence" value="ECO:0007669"/>
    <property type="project" value="InterPro"/>
</dbReference>
<accession>A0A1T4XS46</accession>
<feature type="domain" description="TonB C-terminal" evidence="3">
    <location>
        <begin position="200"/>
        <end position="289"/>
    </location>
</feature>
<dbReference type="InterPro" id="IPR037682">
    <property type="entry name" value="TonB_C"/>
</dbReference>